<dbReference type="OrthoDB" id="999962at2759"/>
<feature type="transmembrane region" description="Helical" evidence="7">
    <location>
        <begin position="68"/>
        <end position="86"/>
    </location>
</feature>
<evidence type="ECO:0000313" key="10">
    <source>
        <dbReference type="WBParaSite" id="TCLT_0000660001-mRNA-1"/>
    </source>
</evidence>
<dbReference type="GO" id="GO:0005462">
    <property type="term" value="F:UDP-N-acetylglucosamine transmembrane transporter activity"/>
    <property type="evidence" value="ECO:0007669"/>
    <property type="project" value="TreeGrafter"/>
</dbReference>
<dbReference type="STRING" id="103827.A0A0N5D183"/>
<keyword evidence="5 7" id="KW-1133">Transmembrane helix</keyword>
<protein>
    <submittedName>
        <fullName evidence="10">Solute carrier family 35 member B4</fullName>
    </submittedName>
</protein>
<dbReference type="PANTHER" id="PTHR10778">
    <property type="entry name" value="SOLUTE CARRIER FAMILY 35 MEMBER B"/>
    <property type="match status" value="1"/>
</dbReference>
<feature type="transmembrane region" description="Helical" evidence="7">
    <location>
        <begin position="123"/>
        <end position="139"/>
    </location>
</feature>
<keyword evidence="4 7" id="KW-0812">Transmembrane</keyword>
<evidence type="ECO:0000256" key="1">
    <source>
        <dbReference type="ARBA" id="ARBA00004141"/>
    </source>
</evidence>
<evidence type="ECO:0000256" key="4">
    <source>
        <dbReference type="ARBA" id="ARBA00022692"/>
    </source>
</evidence>
<feature type="transmembrane region" description="Helical" evidence="7">
    <location>
        <begin position="201"/>
        <end position="221"/>
    </location>
</feature>
<feature type="transmembrane region" description="Helical" evidence="7">
    <location>
        <begin position="92"/>
        <end position="111"/>
    </location>
</feature>
<gene>
    <name evidence="8" type="ORF">TCLT_LOCUS6589</name>
</gene>
<comment type="subcellular location">
    <subcellularLocation>
        <location evidence="1">Membrane</location>
        <topology evidence="1">Multi-pass membrane protein</topology>
    </subcellularLocation>
</comment>
<name>A0A0N5D183_THECL</name>
<dbReference type="InterPro" id="IPR013657">
    <property type="entry name" value="SCL35B1-4/HUT1"/>
</dbReference>
<keyword evidence="3" id="KW-0813">Transport</keyword>
<reference evidence="10" key="1">
    <citation type="submission" date="2017-02" db="UniProtKB">
        <authorList>
            <consortium name="WormBaseParasite"/>
        </authorList>
    </citation>
    <scope>IDENTIFICATION</scope>
</reference>
<dbReference type="GO" id="GO:0005789">
    <property type="term" value="C:endoplasmic reticulum membrane"/>
    <property type="evidence" value="ECO:0007669"/>
    <property type="project" value="TreeGrafter"/>
</dbReference>
<evidence type="ECO:0000256" key="5">
    <source>
        <dbReference type="ARBA" id="ARBA00022989"/>
    </source>
</evidence>
<sequence length="334" mass="37931">MMKCVVGSVLTACVGCMVTVEAITKLSPNCMNLLTCSTFLFISFIGFLKQSQYFKHLPRNKIPLIRGYLRVVILFFVINVANNLSLQYDISVPLLIIFRSGTLLANIILGYCLRSRAYSWKKLLSVLLITAGVVLFTFADKFPKHTVKHVDAEHRHSWFISGSSTGILLLFLAVFLSAYLGIYQEDLYRTYGNHYEEAMFFVVRLTYLHVLSLPGFVLFYSDIRQAVSHFNSSDFLRILGLQLPISSLWIYLILNCLFQWICVKNVYTLTSLTTSLNVTVVVTLRKFLSMIISVVAFKNPFTILHFIGTVFVLLGSVVYTTCDLRSAIPRSKME</sequence>
<evidence type="ECO:0000256" key="7">
    <source>
        <dbReference type="SAM" id="Phobius"/>
    </source>
</evidence>
<reference evidence="8 9" key="2">
    <citation type="submission" date="2018-11" db="EMBL/GenBank/DDBJ databases">
        <authorList>
            <consortium name="Pathogen Informatics"/>
        </authorList>
    </citation>
    <scope>NUCLEOTIDE SEQUENCE [LARGE SCALE GENOMIC DNA]</scope>
</reference>
<dbReference type="OMA" id="RTNAMIG"/>
<organism evidence="10">
    <name type="scientific">Thelazia callipaeda</name>
    <name type="common">Oriental eyeworm</name>
    <name type="synonym">Parasitic nematode</name>
    <dbReference type="NCBI Taxonomy" id="103827"/>
    <lineage>
        <taxon>Eukaryota</taxon>
        <taxon>Metazoa</taxon>
        <taxon>Ecdysozoa</taxon>
        <taxon>Nematoda</taxon>
        <taxon>Chromadorea</taxon>
        <taxon>Rhabditida</taxon>
        <taxon>Spirurina</taxon>
        <taxon>Spiruromorpha</taxon>
        <taxon>Thelazioidea</taxon>
        <taxon>Thelaziidae</taxon>
        <taxon>Thelazia</taxon>
    </lineage>
</organism>
<proteinExistence type="inferred from homology"/>
<feature type="transmembrane region" description="Helical" evidence="7">
    <location>
        <begin position="32"/>
        <end position="48"/>
    </location>
</feature>
<dbReference type="Pfam" id="PF08449">
    <property type="entry name" value="UAA"/>
    <property type="match status" value="1"/>
</dbReference>
<keyword evidence="9" id="KW-1185">Reference proteome</keyword>
<feature type="transmembrane region" description="Helical" evidence="7">
    <location>
        <begin position="241"/>
        <end position="263"/>
    </location>
</feature>
<dbReference type="GO" id="GO:0005464">
    <property type="term" value="F:UDP-xylose transmembrane transporter activity"/>
    <property type="evidence" value="ECO:0007669"/>
    <property type="project" value="TreeGrafter"/>
</dbReference>
<accession>A0A0N5D183</accession>
<feature type="transmembrane region" description="Helical" evidence="7">
    <location>
        <begin position="303"/>
        <end position="322"/>
    </location>
</feature>
<dbReference type="AlphaFoldDB" id="A0A0N5D183"/>
<feature type="transmembrane region" description="Helical" evidence="7">
    <location>
        <begin position="159"/>
        <end position="180"/>
    </location>
</feature>
<dbReference type="EMBL" id="UYYF01004428">
    <property type="protein sequence ID" value="VDN03954.1"/>
    <property type="molecule type" value="Genomic_DNA"/>
</dbReference>
<keyword evidence="6 7" id="KW-0472">Membrane</keyword>
<evidence type="ECO:0000256" key="3">
    <source>
        <dbReference type="ARBA" id="ARBA00022448"/>
    </source>
</evidence>
<comment type="similarity">
    <text evidence="2">Belongs to the nucleotide-sugar transporter family. SLC35B subfamily.</text>
</comment>
<feature type="transmembrane region" description="Helical" evidence="7">
    <location>
        <begin position="275"/>
        <end position="297"/>
    </location>
</feature>
<dbReference type="WBParaSite" id="TCLT_0000660001-mRNA-1">
    <property type="protein sequence ID" value="TCLT_0000660001-mRNA-1"/>
    <property type="gene ID" value="TCLT_0000660001"/>
</dbReference>
<evidence type="ECO:0000313" key="8">
    <source>
        <dbReference type="EMBL" id="VDN03954.1"/>
    </source>
</evidence>
<dbReference type="Proteomes" id="UP000276776">
    <property type="component" value="Unassembled WGS sequence"/>
</dbReference>
<evidence type="ECO:0000256" key="2">
    <source>
        <dbReference type="ARBA" id="ARBA00010694"/>
    </source>
</evidence>
<dbReference type="PANTHER" id="PTHR10778:SF16">
    <property type="entry name" value="UAA TRANSPORTER"/>
    <property type="match status" value="1"/>
</dbReference>
<dbReference type="GO" id="GO:0000139">
    <property type="term" value="C:Golgi membrane"/>
    <property type="evidence" value="ECO:0007669"/>
    <property type="project" value="TreeGrafter"/>
</dbReference>
<evidence type="ECO:0000313" key="9">
    <source>
        <dbReference type="Proteomes" id="UP000276776"/>
    </source>
</evidence>
<evidence type="ECO:0000256" key="6">
    <source>
        <dbReference type="ARBA" id="ARBA00023136"/>
    </source>
</evidence>